<dbReference type="PANTHER" id="PTHR42791">
    <property type="entry name" value="GNAT FAMILY ACETYLTRANSFERASE"/>
    <property type="match status" value="1"/>
</dbReference>
<dbReference type="Pfam" id="PF13673">
    <property type="entry name" value="Acetyltransf_10"/>
    <property type="match status" value="1"/>
</dbReference>
<dbReference type="STRING" id="36646.A0A1V6U9C2"/>
<sequence length="257" mass="29137">MAPHKRIPDLGLRIDIIQQPEDIIEAFDCVCEAFGRQVQDGIWIAMNPGWDTPKGRVCGAERMVARWRHKSNDKIGLPNTIFLKATLPCPHDREKRTIVGFSIWVQASAIEGHGDPPAKDLVKSLNLNALYPQNEPEQRYLCQIISSLHKRRNELIEEKVTTAPPAVLILDMCAVDPAHQRKGIARELVRWGIDEAKRRGDLEIITEASVMGRHVYGQMGFQADGHEIEYAVDNEFASRRKPPNVFMRTNGTRFDLI</sequence>
<dbReference type="Gene3D" id="3.40.630.30">
    <property type="match status" value="1"/>
</dbReference>
<gene>
    <name evidence="2" type="ORF">PENCOP_c014G05461</name>
</gene>
<comment type="caution">
    <text evidence="2">The sequence shown here is derived from an EMBL/GenBank/DDBJ whole genome shotgun (WGS) entry which is preliminary data.</text>
</comment>
<dbReference type="InterPro" id="IPR000182">
    <property type="entry name" value="GNAT_dom"/>
</dbReference>
<proteinExistence type="predicted"/>
<organism evidence="2 3">
    <name type="scientific">Penicillium coprophilum</name>
    <dbReference type="NCBI Taxonomy" id="36646"/>
    <lineage>
        <taxon>Eukaryota</taxon>
        <taxon>Fungi</taxon>
        <taxon>Dikarya</taxon>
        <taxon>Ascomycota</taxon>
        <taxon>Pezizomycotina</taxon>
        <taxon>Eurotiomycetes</taxon>
        <taxon>Eurotiomycetidae</taxon>
        <taxon>Eurotiales</taxon>
        <taxon>Aspergillaceae</taxon>
        <taxon>Penicillium</taxon>
    </lineage>
</organism>
<evidence type="ECO:0000313" key="2">
    <source>
        <dbReference type="EMBL" id="OQE35122.1"/>
    </source>
</evidence>
<dbReference type="EMBL" id="MDDG01000014">
    <property type="protein sequence ID" value="OQE35122.1"/>
    <property type="molecule type" value="Genomic_DNA"/>
</dbReference>
<accession>A0A1V6U9C2</accession>
<protein>
    <recommendedName>
        <fullName evidence="1">N-acetyltransferase domain-containing protein</fullName>
    </recommendedName>
</protein>
<dbReference type="InterPro" id="IPR016181">
    <property type="entry name" value="Acyl_CoA_acyltransferase"/>
</dbReference>
<dbReference type="SUPFAM" id="SSF55729">
    <property type="entry name" value="Acyl-CoA N-acyltransferases (Nat)"/>
    <property type="match status" value="1"/>
</dbReference>
<evidence type="ECO:0000313" key="3">
    <source>
        <dbReference type="Proteomes" id="UP000191500"/>
    </source>
</evidence>
<dbReference type="Proteomes" id="UP000191500">
    <property type="component" value="Unassembled WGS sequence"/>
</dbReference>
<dbReference type="PANTHER" id="PTHR42791:SF14">
    <property type="entry name" value="N-ACETYLTRANSFERASE DOMAIN-CONTAINING PROTEIN"/>
    <property type="match status" value="1"/>
</dbReference>
<dbReference type="AlphaFoldDB" id="A0A1V6U9C2"/>
<name>A0A1V6U9C2_9EURO</name>
<dbReference type="InterPro" id="IPR052523">
    <property type="entry name" value="Trichothecene_AcTrans"/>
</dbReference>
<keyword evidence="3" id="KW-1185">Reference proteome</keyword>
<feature type="domain" description="N-acetyltransferase" evidence="1">
    <location>
        <begin position="109"/>
        <end position="243"/>
    </location>
</feature>
<evidence type="ECO:0000259" key="1">
    <source>
        <dbReference type="PROSITE" id="PS51186"/>
    </source>
</evidence>
<dbReference type="PROSITE" id="PS51186">
    <property type="entry name" value="GNAT"/>
    <property type="match status" value="1"/>
</dbReference>
<dbReference type="CDD" id="cd04301">
    <property type="entry name" value="NAT_SF"/>
    <property type="match status" value="1"/>
</dbReference>
<dbReference type="GO" id="GO:0016747">
    <property type="term" value="F:acyltransferase activity, transferring groups other than amino-acyl groups"/>
    <property type="evidence" value="ECO:0007669"/>
    <property type="project" value="InterPro"/>
</dbReference>
<reference evidence="3" key="1">
    <citation type="journal article" date="2017" name="Nat. Microbiol.">
        <title>Global analysis of biosynthetic gene clusters reveals vast potential of secondary metabolite production in Penicillium species.</title>
        <authorList>
            <person name="Nielsen J.C."/>
            <person name="Grijseels S."/>
            <person name="Prigent S."/>
            <person name="Ji B."/>
            <person name="Dainat J."/>
            <person name="Nielsen K.F."/>
            <person name="Frisvad J.C."/>
            <person name="Workman M."/>
            <person name="Nielsen J."/>
        </authorList>
    </citation>
    <scope>NUCLEOTIDE SEQUENCE [LARGE SCALE GENOMIC DNA]</scope>
    <source>
        <strain evidence="3">IBT 31321</strain>
    </source>
</reference>